<dbReference type="PANTHER" id="PTHR33508">
    <property type="entry name" value="UPF0056 MEMBRANE PROTEIN YHCE"/>
    <property type="match status" value="1"/>
</dbReference>
<feature type="transmembrane region" description="Helical" evidence="7">
    <location>
        <begin position="72"/>
        <end position="89"/>
    </location>
</feature>
<keyword evidence="6 7" id="KW-0472">Membrane</keyword>
<evidence type="ECO:0000256" key="3">
    <source>
        <dbReference type="ARBA" id="ARBA00022475"/>
    </source>
</evidence>
<evidence type="ECO:0000256" key="6">
    <source>
        <dbReference type="ARBA" id="ARBA00023136"/>
    </source>
</evidence>
<evidence type="ECO:0000313" key="8">
    <source>
        <dbReference type="EMBL" id="KGA35082.1"/>
    </source>
</evidence>
<evidence type="ECO:0000256" key="7">
    <source>
        <dbReference type="RuleBase" id="RU362048"/>
    </source>
</evidence>
<dbReference type="EMBL" id="JQOD01000001">
    <property type="protein sequence ID" value="KGA35082.1"/>
    <property type="molecule type" value="Genomic_DNA"/>
</dbReference>
<protein>
    <recommendedName>
        <fullName evidence="7">UPF0056 membrane protein</fullName>
    </recommendedName>
</protein>
<reference evidence="9" key="2">
    <citation type="submission" date="2020-07" db="EMBL/GenBank/DDBJ databases">
        <title>A pangenomic view of the genus Pectobacterium provides insights into genome organization, phylogeny, and virulence.</title>
        <authorList>
            <person name="Jonkheer E."/>
            <person name="Brankovics B."/>
            <person name="Houwers I."/>
            <person name="Van Der Wolf J."/>
            <person name="Bonants P."/>
            <person name="Vreeburg R."/>
            <person name="Bollema R."/>
            <person name="De Haan J."/>
            <person name="Berke L."/>
            <person name="De Ridder D."/>
            <person name="Smit S."/>
            <person name="Van Der Lee T.A.J."/>
        </authorList>
    </citation>
    <scope>NUCLEOTIDE SEQUENCE</scope>
    <source>
        <strain evidence="9">NAK:433</strain>
    </source>
</reference>
<name>A0A086EQV0_9GAMM</name>
<organism evidence="8 10">
    <name type="scientific">Pectobacterium brasiliense</name>
    <dbReference type="NCBI Taxonomy" id="180957"/>
    <lineage>
        <taxon>Bacteria</taxon>
        <taxon>Pseudomonadati</taxon>
        <taxon>Pseudomonadota</taxon>
        <taxon>Gammaproteobacteria</taxon>
        <taxon>Enterobacterales</taxon>
        <taxon>Pectobacteriaceae</taxon>
        <taxon>Pectobacterium</taxon>
    </lineage>
</organism>
<comment type="caution">
    <text evidence="7">Lacks conserved residue(s) required for the propagation of feature annotation.</text>
</comment>
<feature type="transmembrane region" description="Helical" evidence="7">
    <location>
        <begin position="140"/>
        <end position="162"/>
    </location>
</feature>
<dbReference type="GO" id="GO:0005886">
    <property type="term" value="C:plasma membrane"/>
    <property type="evidence" value="ECO:0007669"/>
    <property type="project" value="UniProtKB-SubCell"/>
</dbReference>
<dbReference type="EMBL" id="JACGEP010000024">
    <property type="protein sequence ID" value="MBN3051922.1"/>
    <property type="molecule type" value="Genomic_DNA"/>
</dbReference>
<feature type="transmembrane region" description="Helical" evidence="7">
    <location>
        <begin position="44"/>
        <end position="65"/>
    </location>
</feature>
<keyword evidence="5 7" id="KW-1133">Transmembrane helix</keyword>
<dbReference type="PANTHER" id="PTHR33508:SF10">
    <property type="entry name" value="UPF0056 INNER MEMBRANE PROTEIN YHGN"/>
    <property type="match status" value="1"/>
</dbReference>
<reference evidence="8 10" key="1">
    <citation type="submission" date="2014-08" db="EMBL/GenBank/DDBJ databases">
        <title>Genome sequences of NCPPB Pectobacterium isolates.</title>
        <authorList>
            <person name="Glover R.H."/>
            <person name="Sapp M."/>
            <person name="Elphinstone J."/>
        </authorList>
    </citation>
    <scope>NUCLEOTIDE SEQUENCE [LARGE SCALE GENOMIC DNA]</scope>
    <source>
        <strain evidence="8 10">LMG 21372</strain>
    </source>
</reference>
<dbReference type="Proteomes" id="UP000029435">
    <property type="component" value="Unassembled WGS sequence"/>
</dbReference>
<dbReference type="InterPro" id="IPR002771">
    <property type="entry name" value="Multi_antbiot-R_MarC"/>
</dbReference>
<dbReference type="Proteomes" id="UP000768524">
    <property type="component" value="Unassembled WGS sequence"/>
</dbReference>
<dbReference type="GeneID" id="57242630"/>
<feature type="transmembrane region" description="Helical" evidence="7">
    <location>
        <begin position="174"/>
        <end position="195"/>
    </location>
</feature>
<evidence type="ECO:0000256" key="1">
    <source>
        <dbReference type="ARBA" id="ARBA00004651"/>
    </source>
</evidence>
<evidence type="ECO:0000313" key="9">
    <source>
        <dbReference type="EMBL" id="MBN3051922.1"/>
    </source>
</evidence>
<comment type="similarity">
    <text evidence="2 7">Belongs to the UPF0056 (MarC) family.</text>
</comment>
<evidence type="ECO:0000256" key="5">
    <source>
        <dbReference type="ARBA" id="ARBA00022989"/>
    </source>
</evidence>
<dbReference type="RefSeq" id="WP_010277887.1">
    <property type="nucleotide sequence ID" value="NZ_CP047495.1"/>
</dbReference>
<comment type="subcellular location">
    <subcellularLocation>
        <location evidence="1 7">Cell membrane</location>
        <topology evidence="1 7">Multi-pass membrane protein</topology>
    </subcellularLocation>
</comment>
<accession>A0A086EQV0</accession>
<dbReference type="Pfam" id="PF01914">
    <property type="entry name" value="MarC"/>
    <property type="match status" value="1"/>
</dbReference>
<feature type="transmembrane region" description="Helical" evidence="7">
    <location>
        <begin position="109"/>
        <end position="128"/>
    </location>
</feature>
<evidence type="ECO:0000313" key="10">
    <source>
        <dbReference type="Proteomes" id="UP000029435"/>
    </source>
</evidence>
<evidence type="ECO:0000256" key="2">
    <source>
        <dbReference type="ARBA" id="ARBA00009784"/>
    </source>
</evidence>
<dbReference type="STRING" id="180957.B5S52_01440"/>
<dbReference type="OrthoDB" id="21094at2"/>
<dbReference type="AlphaFoldDB" id="A0A086EQV0"/>
<keyword evidence="4 7" id="KW-0812">Transmembrane</keyword>
<evidence type="ECO:0000256" key="4">
    <source>
        <dbReference type="ARBA" id="ARBA00022692"/>
    </source>
</evidence>
<gene>
    <name evidence="9" type="ORF">H4F45_10670</name>
    <name evidence="8" type="ORF">KU74_01025</name>
</gene>
<sequence length="197" mass="21754">MTEMISATVLLLLIMDPLGNLPIFMSVLKHLDPKRRRVVLIREMLIALGLMLIFLFAGEHILAFLNLRTETVSISGGIVLFLIAIRMIFPSQEGNSSGLPAGEEPFLVPMAIPLVAGPSILAALMLLSHQYPNQLPHLTLALFIAWTISFIILLMSDVFLRLLGEKGVSALEKLMGLILVMLSTQMFLDGVRAYMKL</sequence>
<proteinExistence type="inferred from homology"/>
<keyword evidence="3" id="KW-1003">Cell membrane</keyword>
<dbReference type="NCBIfam" id="NF008010">
    <property type="entry name" value="PRK10739.1"/>
    <property type="match status" value="1"/>
</dbReference>
<comment type="caution">
    <text evidence="8">The sequence shown here is derived from an EMBL/GenBank/DDBJ whole genome shotgun (WGS) entry which is preliminary data.</text>
</comment>